<evidence type="ECO:0000256" key="4">
    <source>
        <dbReference type="SAM" id="SignalP"/>
    </source>
</evidence>
<feature type="chain" id="PRO_5045560453" description="Fibronectin type-III domain-containing protein" evidence="4">
    <location>
        <begin position="28"/>
        <end position="610"/>
    </location>
</feature>
<evidence type="ECO:0000256" key="3">
    <source>
        <dbReference type="SAM" id="MobiDB-lite"/>
    </source>
</evidence>
<sequence length="610" mass="63637">MNPAKIATVVALVSTGGLLTAVPAATAGLPSAGSDLRLTATDDQDTGAASAADGGTPASASGTAPDAASAYAPVSTFSSVSSPTSPSVFTGTSAFTSTSALSGTTSTWAASTTPQLRAKGDLVAFYAGQVKLFWPASADAAGYRVYRSPAGAGRWTAIATTAATRYTDTTLPMTGASYDYQVHPYDRAGHETGVSATRTITTASRNDEPPAAPKGVEDNKATGPVSQLTLRWDANTEPDLAGYRVYRSTSSTVELTEANLLTTVSSSSYTDEPPQTGAAFSYVVTAVDNNGHESAPSGTARYDTYDTTAPSAPAIRTPDTSGSNLVIKWTAVGGAAVYRVYRATSADGPFSRIAETSQTSAEDTSTTEDVQYFYRVTAVDSAGNESRPSMTISAYGPDIVAPSPVTGVTVTPTEYGFELHWDANPAKDLKGYNIKRGELTTDGDVSVCRLYGGYWVGADATSYAYPHVADGETTCFIVDPYDDDGNSTFETTREAQIVVATALDLRPSVQTPSGSPLRLDASDLTGGYGNSLHWFGLTQADPEQAGGYRVYRWNRETSSYEVIAELPSGTSDFVDKDAPLGTSNFYWVTAVDAEGRETAPADSSVANVPA</sequence>
<accession>A0ABS2W1C3</accession>
<keyword evidence="1" id="KW-0378">Hydrolase</keyword>
<evidence type="ECO:0000256" key="1">
    <source>
        <dbReference type="ARBA" id="ARBA00023295"/>
    </source>
</evidence>
<dbReference type="RefSeq" id="WP_205387205.1">
    <property type="nucleotide sequence ID" value="NZ_JAFFZS010000058.1"/>
</dbReference>
<reference evidence="6 7" key="1">
    <citation type="submission" date="2021-02" db="EMBL/GenBank/DDBJ databases">
        <title>Whole genome sequencing of Streptomyces actuosus VRA1.</title>
        <authorList>
            <person name="Sen G."/>
            <person name="Sen A."/>
        </authorList>
    </citation>
    <scope>NUCLEOTIDE SEQUENCE [LARGE SCALE GENOMIC DNA]</scope>
    <source>
        <strain evidence="6 7">VRA1</strain>
    </source>
</reference>
<proteinExistence type="predicted"/>
<feature type="region of interest" description="Disordered" evidence="3">
    <location>
        <begin position="44"/>
        <end position="65"/>
    </location>
</feature>
<feature type="domain" description="Fibronectin type-III" evidence="5">
    <location>
        <begin position="309"/>
        <end position="399"/>
    </location>
</feature>
<keyword evidence="2" id="KW-0119">Carbohydrate metabolism</keyword>
<keyword evidence="2" id="KW-0624">Polysaccharide degradation</keyword>
<comment type="caution">
    <text evidence="6">The sequence shown here is derived from an EMBL/GenBank/DDBJ whole genome shotgun (WGS) entry which is preliminary data.</text>
</comment>
<evidence type="ECO:0000259" key="5">
    <source>
        <dbReference type="PROSITE" id="PS50853"/>
    </source>
</evidence>
<dbReference type="InterPro" id="IPR036116">
    <property type="entry name" value="FN3_sf"/>
</dbReference>
<feature type="domain" description="Fibronectin type-III" evidence="5">
    <location>
        <begin position="209"/>
        <end position="307"/>
    </location>
</feature>
<name>A0ABS2W1C3_STRAS</name>
<dbReference type="Proteomes" id="UP000788262">
    <property type="component" value="Unassembled WGS sequence"/>
</dbReference>
<feature type="region of interest" description="Disordered" evidence="3">
    <location>
        <begin position="202"/>
        <end position="222"/>
    </location>
</feature>
<dbReference type="EMBL" id="JAFFZS010000058">
    <property type="protein sequence ID" value="MBN0049084.1"/>
    <property type="molecule type" value="Genomic_DNA"/>
</dbReference>
<evidence type="ECO:0000256" key="2">
    <source>
        <dbReference type="ARBA" id="ARBA00023326"/>
    </source>
</evidence>
<gene>
    <name evidence="6" type="ORF">JS756_34390</name>
</gene>
<dbReference type="Gene3D" id="2.60.40.10">
    <property type="entry name" value="Immunoglobulins"/>
    <property type="match status" value="5"/>
</dbReference>
<dbReference type="InterPro" id="IPR003961">
    <property type="entry name" value="FN3_dom"/>
</dbReference>
<evidence type="ECO:0000313" key="6">
    <source>
        <dbReference type="EMBL" id="MBN0049084.1"/>
    </source>
</evidence>
<dbReference type="SUPFAM" id="SSF49265">
    <property type="entry name" value="Fibronectin type III"/>
    <property type="match status" value="2"/>
</dbReference>
<organism evidence="6 7">
    <name type="scientific">Streptomyces actuosus</name>
    <dbReference type="NCBI Taxonomy" id="1885"/>
    <lineage>
        <taxon>Bacteria</taxon>
        <taxon>Bacillati</taxon>
        <taxon>Actinomycetota</taxon>
        <taxon>Actinomycetes</taxon>
        <taxon>Kitasatosporales</taxon>
        <taxon>Streptomycetaceae</taxon>
        <taxon>Streptomyces</taxon>
    </lineage>
</organism>
<dbReference type="PROSITE" id="PS50853">
    <property type="entry name" value="FN3"/>
    <property type="match status" value="3"/>
</dbReference>
<protein>
    <recommendedName>
        <fullName evidence="5">Fibronectin type-III domain-containing protein</fullName>
    </recommendedName>
</protein>
<keyword evidence="1" id="KW-0326">Glycosidase</keyword>
<keyword evidence="7" id="KW-1185">Reference proteome</keyword>
<feature type="signal peptide" evidence="4">
    <location>
        <begin position="1"/>
        <end position="27"/>
    </location>
</feature>
<dbReference type="InterPro" id="IPR013783">
    <property type="entry name" value="Ig-like_fold"/>
</dbReference>
<dbReference type="CDD" id="cd00063">
    <property type="entry name" value="FN3"/>
    <property type="match status" value="1"/>
</dbReference>
<evidence type="ECO:0000313" key="7">
    <source>
        <dbReference type="Proteomes" id="UP000788262"/>
    </source>
</evidence>
<keyword evidence="4" id="KW-0732">Signal</keyword>
<feature type="domain" description="Fibronectin type-III" evidence="5">
    <location>
        <begin position="515"/>
        <end position="610"/>
    </location>
</feature>
<feature type="compositionally biased region" description="Low complexity" evidence="3">
    <location>
        <begin position="46"/>
        <end position="64"/>
    </location>
</feature>
<dbReference type="SMART" id="SM00060">
    <property type="entry name" value="FN3"/>
    <property type="match status" value="3"/>
</dbReference>